<evidence type="ECO:0000313" key="2">
    <source>
        <dbReference type="Proteomes" id="UP001433508"/>
    </source>
</evidence>
<organism evidence="1 2">
    <name type="scientific">Lipomyces kononenkoae</name>
    <name type="common">Yeast</name>
    <dbReference type="NCBI Taxonomy" id="34357"/>
    <lineage>
        <taxon>Eukaryota</taxon>
        <taxon>Fungi</taxon>
        <taxon>Dikarya</taxon>
        <taxon>Ascomycota</taxon>
        <taxon>Saccharomycotina</taxon>
        <taxon>Lipomycetes</taxon>
        <taxon>Lipomycetales</taxon>
        <taxon>Lipomycetaceae</taxon>
        <taxon>Lipomyces</taxon>
    </lineage>
</organism>
<keyword evidence="2" id="KW-1185">Reference proteome</keyword>
<comment type="caution">
    <text evidence="1">The sequence shown here is derived from an EMBL/GenBank/DDBJ whole genome shotgun (WGS) entry which is preliminary data.</text>
</comment>
<evidence type="ECO:0000313" key="1">
    <source>
        <dbReference type="EMBL" id="KAK9240524.1"/>
    </source>
</evidence>
<reference evidence="2" key="1">
    <citation type="journal article" date="2024" name="Front. Bioeng. Biotechnol.">
        <title>Genome-scale model development and genomic sequencing of the oleaginous clade Lipomyces.</title>
        <authorList>
            <person name="Czajka J.J."/>
            <person name="Han Y."/>
            <person name="Kim J."/>
            <person name="Mondo S.J."/>
            <person name="Hofstad B.A."/>
            <person name="Robles A."/>
            <person name="Haridas S."/>
            <person name="Riley R."/>
            <person name="LaButti K."/>
            <person name="Pangilinan J."/>
            <person name="Andreopoulos W."/>
            <person name="Lipzen A."/>
            <person name="Yan J."/>
            <person name="Wang M."/>
            <person name="Ng V."/>
            <person name="Grigoriev I.V."/>
            <person name="Spatafora J.W."/>
            <person name="Magnuson J.K."/>
            <person name="Baker S.E."/>
            <person name="Pomraning K.R."/>
        </authorList>
    </citation>
    <scope>NUCLEOTIDE SEQUENCE [LARGE SCALE GENOMIC DNA]</scope>
    <source>
        <strain evidence="2">CBS 7786</strain>
    </source>
</reference>
<accession>A0ACC3TAS8</accession>
<dbReference type="EMBL" id="MU971339">
    <property type="protein sequence ID" value="KAK9240524.1"/>
    <property type="molecule type" value="Genomic_DNA"/>
</dbReference>
<protein>
    <submittedName>
        <fullName evidence="1">Uncharacterized protein</fullName>
    </submittedName>
</protein>
<name>A0ACC3TAS8_LIPKO</name>
<gene>
    <name evidence="1" type="ORF">V1525DRAFT_453967</name>
</gene>
<proteinExistence type="predicted"/>
<sequence>MSTSDTATILHLQTSAHSLVRQSPAIASHLYGRFLERANTKDIRLPSQLARSACAACNTVWIPGYNLQVLLHNSRKENSPRIAKRKDKQQRQSAKKAKENVEQDRISPDSSKVTSSNVSLRDNQTAVDGSSGGNGNKILCYICLTCGNVTRFSVPSASLGSQNKSILQIDIQAPVSTPQKGSGAFGVHTPVQDPPSSTKLSTSASSRKRQKLRKQNSLQQMLAKAKAERSGKQASEMKLMDIMKSAK</sequence>
<dbReference type="Proteomes" id="UP001433508">
    <property type="component" value="Unassembled WGS sequence"/>
</dbReference>